<dbReference type="Pfam" id="PF02875">
    <property type="entry name" value="Mur_ligase_C"/>
    <property type="match status" value="1"/>
</dbReference>
<evidence type="ECO:0000256" key="18">
    <source>
        <dbReference type="RuleBase" id="RU003664"/>
    </source>
</evidence>
<proteinExistence type="inferred from homology"/>
<comment type="catalytic activity">
    <reaction evidence="16 17 18">
        <text>UDP-N-acetyl-alpha-D-muramoyl-L-alanine + D-glutamate + ATP = UDP-N-acetyl-alpha-D-muramoyl-L-alanyl-D-glutamate + ADP + phosphate + H(+)</text>
        <dbReference type="Rhea" id="RHEA:16429"/>
        <dbReference type="ChEBI" id="CHEBI:15378"/>
        <dbReference type="ChEBI" id="CHEBI:29986"/>
        <dbReference type="ChEBI" id="CHEBI:30616"/>
        <dbReference type="ChEBI" id="CHEBI:43474"/>
        <dbReference type="ChEBI" id="CHEBI:83898"/>
        <dbReference type="ChEBI" id="CHEBI:83900"/>
        <dbReference type="ChEBI" id="CHEBI:456216"/>
        <dbReference type="EC" id="6.3.2.9"/>
    </reaction>
</comment>
<comment type="function">
    <text evidence="1 17 18">Cell wall formation. Catalyzes the addition of glutamate to the nucleotide precursor UDP-N-acetylmuramoyl-L-alanine (UMA).</text>
</comment>
<evidence type="ECO:0000256" key="14">
    <source>
        <dbReference type="ARBA" id="ARBA00030398"/>
    </source>
</evidence>
<keyword evidence="10 17" id="KW-0067">ATP-binding</keyword>
<evidence type="ECO:0000259" key="20">
    <source>
        <dbReference type="Pfam" id="PF08245"/>
    </source>
</evidence>
<dbReference type="UniPathway" id="UPA00219"/>
<dbReference type="SUPFAM" id="SSF53244">
    <property type="entry name" value="MurD-like peptide ligases, peptide-binding domain"/>
    <property type="match status" value="1"/>
</dbReference>
<evidence type="ECO:0000256" key="9">
    <source>
        <dbReference type="ARBA" id="ARBA00022741"/>
    </source>
</evidence>
<dbReference type="InterPro" id="IPR013221">
    <property type="entry name" value="Mur_ligase_cen"/>
</dbReference>
<comment type="similarity">
    <text evidence="4 17">Belongs to the MurCDEF family.</text>
</comment>
<dbReference type="GO" id="GO:0005737">
    <property type="term" value="C:cytoplasm"/>
    <property type="evidence" value="ECO:0007669"/>
    <property type="project" value="UniProtKB-SubCell"/>
</dbReference>
<evidence type="ECO:0000256" key="16">
    <source>
        <dbReference type="ARBA" id="ARBA00047632"/>
    </source>
</evidence>
<evidence type="ECO:0000256" key="4">
    <source>
        <dbReference type="ARBA" id="ARBA00010416"/>
    </source>
</evidence>
<dbReference type="Pfam" id="PF08245">
    <property type="entry name" value="Mur_ligase_M"/>
    <property type="match status" value="1"/>
</dbReference>
<dbReference type="GO" id="GO:0008764">
    <property type="term" value="F:UDP-N-acetylmuramoylalanine-D-glutamate ligase activity"/>
    <property type="evidence" value="ECO:0007669"/>
    <property type="project" value="UniProtKB-UniRule"/>
</dbReference>
<feature type="domain" description="Mur ligase C-terminal" evidence="19">
    <location>
        <begin position="312"/>
        <end position="425"/>
    </location>
</feature>
<dbReference type="NCBIfam" id="TIGR01087">
    <property type="entry name" value="murD"/>
    <property type="match status" value="1"/>
</dbReference>
<evidence type="ECO:0000256" key="5">
    <source>
        <dbReference type="ARBA" id="ARBA00012212"/>
    </source>
</evidence>
<evidence type="ECO:0000256" key="2">
    <source>
        <dbReference type="ARBA" id="ARBA00004496"/>
    </source>
</evidence>
<dbReference type="GO" id="GO:0051301">
    <property type="term" value="P:cell division"/>
    <property type="evidence" value="ECO:0007669"/>
    <property type="project" value="UniProtKB-KW"/>
</dbReference>
<dbReference type="Pfam" id="PF21799">
    <property type="entry name" value="MurD-like_N"/>
    <property type="match status" value="1"/>
</dbReference>
<evidence type="ECO:0000256" key="1">
    <source>
        <dbReference type="ARBA" id="ARBA00002734"/>
    </source>
</evidence>
<evidence type="ECO:0000256" key="3">
    <source>
        <dbReference type="ARBA" id="ARBA00004752"/>
    </source>
</evidence>
<dbReference type="OrthoDB" id="9809796at2"/>
<name>A0A4Y8IRJ6_9BACI</name>
<dbReference type="Gene3D" id="3.90.190.20">
    <property type="entry name" value="Mur ligase, C-terminal domain"/>
    <property type="match status" value="1"/>
</dbReference>
<keyword evidence="17 18" id="KW-0132">Cell division</keyword>
<dbReference type="RefSeq" id="WP_134339370.1">
    <property type="nucleotide sequence ID" value="NZ_SOPW01000004.1"/>
</dbReference>
<comment type="pathway">
    <text evidence="3 17 18">Cell wall biogenesis; peptidoglycan biosynthesis.</text>
</comment>
<comment type="caution">
    <text evidence="21">The sequence shown here is derived from an EMBL/GenBank/DDBJ whole genome shotgun (WGS) entry which is preliminary data.</text>
</comment>
<dbReference type="AlphaFoldDB" id="A0A4Y8IRJ6"/>
<dbReference type="Gene3D" id="3.40.1190.10">
    <property type="entry name" value="Mur-like, catalytic domain"/>
    <property type="match status" value="1"/>
</dbReference>
<keyword evidence="11 17" id="KW-0133">Cell shape</keyword>
<evidence type="ECO:0000256" key="11">
    <source>
        <dbReference type="ARBA" id="ARBA00022960"/>
    </source>
</evidence>
<keyword evidence="17 18" id="KW-0131">Cell cycle</keyword>
<dbReference type="InterPro" id="IPR005762">
    <property type="entry name" value="MurD"/>
</dbReference>
<keyword evidence="9 17" id="KW-0547">Nucleotide-binding</keyword>
<accession>A0A4Y8IRJ6</accession>
<evidence type="ECO:0000313" key="21">
    <source>
        <dbReference type="EMBL" id="TFB23298.1"/>
    </source>
</evidence>
<dbReference type="GO" id="GO:0071555">
    <property type="term" value="P:cell wall organization"/>
    <property type="evidence" value="ECO:0007669"/>
    <property type="project" value="UniProtKB-KW"/>
</dbReference>
<keyword evidence="22" id="KW-1185">Reference proteome</keyword>
<dbReference type="SUPFAM" id="SSF53623">
    <property type="entry name" value="MurD-like peptide ligases, catalytic domain"/>
    <property type="match status" value="1"/>
</dbReference>
<evidence type="ECO:0000256" key="10">
    <source>
        <dbReference type="ARBA" id="ARBA00022840"/>
    </source>
</evidence>
<evidence type="ECO:0000259" key="19">
    <source>
        <dbReference type="Pfam" id="PF02875"/>
    </source>
</evidence>
<dbReference type="EMBL" id="SOPW01000004">
    <property type="protein sequence ID" value="TFB23298.1"/>
    <property type="molecule type" value="Genomic_DNA"/>
</dbReference>
<dbReference type="PANTHER" id="PTHR43692">
    <property type="entry name" value="UDP-N-ACETYLMURAMOYLALANINE--D-GLUTAMATE LIGASE"/>
    <property type="match status" value="1"/>
</dbReference>
<protein>
    <recommendedName>
        <fullName evidence="6 17">UDP-N-acetylmuramoylalanine--D-glutamate ligase</fullName>
        <ecNumber evidence="5 17">6.3.2.9</ecNumber>
    </recommendedName>
    <alternativeName>
        <fullName evidence="15 17">D-glutamic acid-adding enzyme</fullName>
    </alternativeName>
    <alternativeName>
        <fullName evidence="14 17">UDP-N-acetylmuramoyl-L-alanyl-D-glutamate synthetase</fullName>
    </alternativeName>
</protein>
<gene>
    <name evidence="17" type="primary">murD</name>
    <name evidence="21" type="ORF">E3U55_05630</name>
</gene>
<evidence type="ECO:0000256" key="13">
    <source>
        <dbReference type="ARBA" id="ARBA00023316"/>
    </source>
</evidence>
<keyword evidence="12 17" id="KW-0573">Peptidoglycan synthesis</keyword>
<evidence type="ECO:0000256" key="15">
    <source>
        <dbReference type="ARBA" id="ARBA00032324"/>
    </source>
</evidence>
<dbReference type="PANTHER" id="PTHR43692:SF1">
    <property type="entry name" value="UDP-N-ACETYLMURAMOYLALANINE--D-GLUTAMATE LIGASE"/>
    <property type="match status" value="1"/>
</dbReference>
<evidence type="ECO:0000256" key="12">
    <source>
        <dbReference type="ARBA" id="ARBA00022984"/>
    </source>
</evidence>
<keyword evidence="13 17" id="KW-0961">Cell wall biogenesis/degradation</keyword>
<evidence type="ECO:0000256" key="6">
    <source>
        <dbReference type="ARBA" id="ARBA00015655"/>
    </source>
</evidence>
<dbReference type="InterPro" id="IPR004101">
    <property type="entry name" value="Mur_ligase_C"/>
</dbReference>
<keyword evidence="7 17" id="KW-0963">Cytoplasm</keyword>
<keyword evidence="8 17" id="KW-0436">Ligase</keyword>
<evidence type="ECO:0000256" key="7">
    <source>
        <dbReference type="ARBA" id="ARBA00022490"/>
    </source>
</evidence>
<dbReference type="InterPro" id="IPR036565">
    <property type="entry name" value="Mur-like_cat_sf"/>
</dbReference>
<sequence length="448" mass="50118">MKTLQDFDYQNVLVLGLARSGEAAAQLLYDSNINFKINDLTPLNENDIAKRFHDLGIEVITGEHPFSVLEEVDLVVKNPGIPYHHELIKEAERREIPIITEVELAYYLIDGPIVAITGSNGKTTTTTLIHEILNAAGLKPLIAGNIGKVASQVAREQNENQPVIMELSSFQLKAINELKPDIAVLLNITEAHLDYHKTMGDYIQSKMNISKNQTSEGLFIYNEDDLIVANAVRLTDATLMPFSLKKENSNGAYMYKEALYYKGEKIMDRKDIALPGDHNLENVLASVAVAKYFNVKNSVITQVLKAFTGVKHRLQFLGEVQGCLVYNDSKATNIKATLKAIQAFQEPIVLIAGGLDRGNEYDELIHAFDYVKHCVTYGESAMKIKEAALRNHYTTITTVDNLEQATIKAFQLSEEGNIILFSPACASWDQFKSFEERGDMFIELVHKF</sequence>
<dbReference type="Proteomes" id="UP000297975">
    <property type="component" value="Unassembled WGS sequence"/>
</dbReference>
<feature type="domain" description="Mur ligase central" evidence="20">
    <location>
        <begin position="116"/>
        <end position="290"/>
    </location>
</feature>
<dbReference type="EC" id="6.3.2.9" evidence="5 17"/>
<organism evidence="21 22">
    <name type="scientific">Filobacillus milosensis</name>
    <dbReference type="NCBI Taxonomy" id="94137"/>
    <lineage>
        <taxon>Bacteria</taxon>
        <taxon>Bacillati</taxon>
        <taxon>Bacillota</taxon>
        <taxon>Bacilli</taxon>
        <taxon>Bacillales</taxon>
        <taxon>Bacillaceae</taxon>
        <taxon>Filobacillus</taxon>
    </lineage>
</organism>
<reference evidence="21 22" key="1">
    <citation type="submission" date="2019-03" db="EMBL/GenBank/DDBJ databases">
        <authorList>
            <person name="He R.-H."/>
        </authorList>
    </citation>
    <scope>NUCLEOTIDE SEQUENCE [LARGE SCALE GENOMIC DNA]</scope>
    <source>
        <strain evidence="22">SH 714</strain>
    </source>
</reference>
<dbReference type="GO" id="GO:0005524">
    <property type="term" value="F:ATP binding"/>
    <property type="evidence" value="ECO:0007669"/>
    <property type="project" value="UniProtKB-UniRule"/>
</dbReference>
<comment type="subcellular location">
    <subcellularLocation>
        <location evidence="2 17 18">Cytoplasm</location>
    </subcellularLocation>
</comment>
<evidence type="ECO:0000313" key="22">
    <source>
        <dbReference type="Proteomes" id="UP000297975"/>
    </source>
</evidence>
<dbReference type="HAMAP" id="MF_00639">
    <property type="entry name" value="MurD"/>
    <property type="match status" value="1"/>
</dbReference>
<feature type="binding site" evidence="17">
    <location>
        <begin position="118"/>
        <end position="124"/>
    </location>
    <ligand>
        <name>ATP</name>
        <dbReference type="ChEBI" id="CHEBI:30616"/>
    </ligand>
</feature>
<evidence type="ECO:0000256" key="8">
    <source>
        <dbReference type="ARBA" id="ARBA00022598"/>
    </source>
</evidence>
<dbReference type="Gene3D" id="3.40.50.720">
    <property type="entry name" value="NAD(P)-binding Rossmann-like Domain"/>
    <property type="match status" value="1"/>
</dbReference>
<dbReference type="GO" id="GO:0008360">
    <property type="term" value="P:regulation of cell shape"/>
    <property type="evidence" value="ECO:0007669"/>
    <property type="project" value="UniProtKB-KW"/>
</dbReference>
<dbReference type="GO" id="GO:0009252">
    <property type="term" value="P:peptidoglycan biosynthetic process"/>
    <property type="evidence" value="ECO:0007669"/>
    <property type="project" value="UniProtKB-UniRule"/>
</dbReference>
<dbReference type="InterPro" id="IPR036615">
    <property type="entry name" value="Mur_ligase_C_dom_sf"/>
</dbReference>
<dbReference type="SUPFAM" id="SSF51984">
    <property type="entry name" value="MurCD N-terminal domain"/>
    <property type="match status" value="1"/>
</dbReference>
<evidence type="ECO:0000256" key="17">
    <source>
        <dbReference type="HAMAP-Rule" id="MF_00639"/>
    </source>
</evidence>